<gene>
    <name evidence="1" type="ORF">KAREZI_33</name>
</gene>
<sequence length="95" mass="11174">MNKFIKSILESDETSYAVMRYSTDKEELIYETNNYHEAVSIAKSFETRLRGCHVYIEGYFFFINKETGLVNKTEFVMNHNGKPLDTKVYELEGQQ</sequence>
<dbReference type="Proteomes" id="UP000317352">
    <property type="component" value="Genome"/>
</dbReference>
<dbReference type="EMBL" id="MN082625">
    <property type="protein sequence ID" value="QDH50353.1"/>
    <property type="molecule type" value="Genomic_DNA"/>
</dbReference>
<keyword evidence="2" id="KW-1185">Reference proteome</keyword>
<accession>A0A514AAQ0</accession>
<name>A0A514AAQ0_9CAUD</name>
<evidence type="ECO:0000313" key="1">
    <source>
        <dbReference type="EMBL" id="QDH50353.1"/>
    </source>
</evidence>
<protein>
    <submittedName>
        <fullName evidence="1">Uncharacterized protein</fullName>
    </submittedName>
</protein>
<proteinExistence type="predicted"/>
<reference evidence="1 2" key="1">
    <citation type="submission" date="2019-06" db="EMBL/GenBank/DDBJ databases">
        <authorList>
            <person name="Sanders K."/>
            <person name="Barth R."/>
            <person name="Bowles K."/>
            <person name="Glasgow G."/>
            <person name="Gloe M."/>
            <person name="Lewis H."/>
            <person name="McGough T."/>
            <person name="Nutbrown S."/>
            <person name="Romulus S."/>
            <person name="Sergiano J."/>
            <person name="Shin D."/>
            <person name="Suresh M."/>
            <person name="Johnson A."/>
            <person name="Temple L."/>
        </authorList>
    </citation>
    <scope>NUCLEOTIDE SEQUENCE [LARGE SCALE GENOMIC DNA]</scope>
</reference>
<organism evidence="1 2">
    <name type="scientific">Bacillus phage Karezi</name>
    <dbReference type="NCBI Taxonomy" id="2591398"/>
    <lineage>
        <taxon>Viruses</taxon>
        <taxon>Duplodnaviria</taxon>
        <taxon>Heunggongvirae</taxon>
        <taxon>Uroviricota</taxon>
        <taxon>Caudoviricetes</taxon>
        <taxon>Salasmaviridae</taxon>
        <taxon>Tatarstanvirinae</taxon>
        <taxon>Karezivirus</taxon>
        <taxon>Karezivirus karezi</taxon>
    </lineage>
</organism>
<evidence type="ECO:0000313" key="2">
    <source>
        <dbReference type="Proteomes" id="UP000317352"/>
    </source>
</evidence>